<dbReference type="GO" id="GO:0005789">
    <property type="term" value="C:endoplasmic reticulum membrane"/>
    <property type="evidence" value="ECO:0007669"/>
    <property type="project" value="UniProtKB-SubCell"/>
</dbReference>
<dbReference type="SUPFAM" id="SSF53756">
    <property type="entry name" value="UDP-Glycosyltransferase/glycogen phosphorylase"/>
    <property type="match status" value="1"/>
</dbReference>
<comment type="caution">
    <text evidence="13">The sequence shown here is derived from an EMBL/GenBank/DDBJ whole genome shotgun (WGS) entry which is preliminary data.</text>
</comment>
<dbReference type="EC" id="2.4.1.142" evidence="3"/>
<dbReference type="AlphaFoldDB" id="A0A8H3APM9"/>
<accession>A0A8H3APM9</accession>
<proteinExistence type="predicted"/>
<organism evidence="13 14">
    <name type="scientific">Rhizoctonia solani</name>
    <dbReference type="NCBI Taxonomy" id="456999"/>
    <lineage>
        <taxon>Eukaryota</taxon>
        <taxon>Fungi</taxon>
        <taxon>Dikarya</taxon>
        <taxon>Basidiomycota</taxon>
        <taxon>Agaricomycotina</taxon>
        <taxon>Agaricomycetes</taxon>
        <taxon>Cantharellales</taxon>
        <taxon>Ceratobasidiaceae</taxon>
        <taxon>Rhizoctonia</taxon>
    </lineage>
</organism>
<evidence type="ECO:0000256" key="6">
    <source>
        <dbReference type="ARBA" id="ARBA00022679"/>
    </source>
</evidence>
<reference evidence="13" key="1">
    <citation type="submission" date="2021-01" db="EMBL/GenBank/DDBJ databases">
        <authorList>
            <person name="Kaushik A."/>
        </authorList>
    </citation>
    <scope>NUCLEOTIDE SEQUENCE</scope>
    <source>
        <strain evidence="13">AG1-1C</strain>
    </source>
</reference>
<dbReference type="PANTHER" id="PTHR13036:SF0">
    <property type="entry name" value="CHITOBIOSYLDIPHOSPHODOLICHOL BETA-MANNOSYLTRANSFERASE"/>
    <property type="match status" value="1"/>
</dbReference>
<evidence type="ECO:0000256" key="1">
    <source>
        <dbReference type="ARBA" id="ARBA00004389"/>
    </source>
</evidence>
<name>A0A8H3APM9_9AGAM</name>
<dbReference type="InterPro" id="IPR026051">
    <property type="entry name" value="ALG1-like"/>
</dbReference>
<keyword evidence="6" id="KW-0808">Transferase</keyword>
<keyword evidence="9 12" id="KW-1133">Transmembrane helix</keyword>
<comment type="pathway">
    <text evidence="2">Protein modification; protein glycosylation.</text>
</comment>
<keyword evidence="7 12" id="KW-0812">Transmembrane</keyword>
<evidence type="ECO:0000256" key="4">
    <source>
        <dbReference type="ARBA" id="ARBA00015841"/>
    </source>
</evidence>
<evidence type="ECO:0000256" key="2">
    <source>
        <dbReference type="ARBA" id="ARBA00004922"/>
    </source>
</evidence>
<evidence type="ECO:0000256" key="3">
    <source>
        <dbReference type="ARBA" id="ARBA00012611"/>
    </source>
</evidence>
<evidence type="ECO:0000313" key="13">
    <source>
        <dbReference type="EMBL" id="CAE6429563.1"/>
    </source>
</evidence>
<dbReference type="Gene3D" id="3.40.50.2000">
    <property type="entry name" value="Glycogen Phosphorylase B"/>
    <property type="match status" value="1"/>
</dbReference>
<evidence type="ECO:0000256" key="12">
    <source>
        <dbReference type="SAM" id="Phobius"/>
    </source>
</evidence>
<evidence type="ECO:0000256" key="10">
    <source>
        <dbReference type="ARBA" id="ARBA00023136"/>
    </source>
</evidence>
<evidence type="ECO:0000256" key="7">
    <source>
        <dbReference type="ARBA" id="ARBA00022692"/>
    </source>
</evidence>
<evidence type="ECO:0000256" key="9">
    <source>
        <dbReference type="ARBA" id="ARBA00022989"/>
    </source>
</evidence>
<keyword evidence="5" id="KW-0328">Glycosyltransferase</keyword>
<dbReference type="GO" id="GO:0004578">
    <property type="term" value="F:chitobiosyldiphosphodolichol beta-mannosyltransferase activity"/>
    <property type="evidence" value="ECO:0007669"/>
    <property type="project" value="UniProtKB-EC"/>
</dbReference>
<dbReference type="Pfam" id="PF13692">
    <property type="entry name" value="Glyco_trans_1_4"/>
    <property type="match status" value="1"/>
</dbReference>
<keyword evidence="8" id="KW-0256">Endoplasmic reticulum</keyword>
<evidence type="ECO:0000313" key="14">
    <source>
        <dbReference type="Proteomes" id="UP000663846"/>
    </source>
</evidence>
<feature type="transmembrane region" description="Helical" evidence="12">
    <location>
        <begin position="6"/>
        <end position="23"/>
    </location>
</feature>
<keyword evidence="10 12" id="KW-0472">Membrane</keyword>
<comment type="subcellular location">
    <subcellularLocation>
        <location evidence="1">Endoplasmic reticulum membrane</location>
        <topology evidence="1">Single-pass membrane protein</topology>
    </subcellularLocation>
</comment>
<dbReference type="EMBL" id="CAJMWS010000326">
    <property type="protein sequence ID" value="CAE6429563.1"/>
    <property type="molecule type" value="Genomic_DNA"/>
</dbReference>
<feature type="transmembrane region" description="Helical" evidence="12">
    <location>
        <begin position="101"/>
        <end position="123"/>
    </location>
</feature>
<protein>
    <recommendedName>
        <fullName evidence="4">Chitobiosyldiphosphodolichol beta-mannosyltransferase</fullName>
        <ecNumber evidence="3">2.4.1.142</ecNumber>
    </recommendedName>
</protein>
<gene>
    <name evidence="13" type="ORF">RDB_LOCUS103559</name>
</gene>
<sequence length="520" mass="58832">MYQFSTIDFVALIVALSFARVILHGKKRPVRRTIAVVVLGDVGRSPRMMYHAQSLAENQFNTYLIGYSGSTLIKALRELPNLTMLPLIPPPTFIGTLPRQLFILVAPIKLVIQAISLVSTLLFRMPTPEYILVQNPPSIPTLVLVQLVCWLRGCKLVIDWHNLGYSILALRLGEKHRLVKIAKFIERVFGRRAFLHLFVTDAMKKKLVLEWRLEGQTLTLHDRPPSHFRRSTPVETHDLFNRLQSGLPASVLSFLPKSHPPSTSPLTKTVSSTSIMSGFDPVFPVPSGIILREDRPALIVSSTSWTPDEDFSLFLEMLQQYELRAKQSRLPKLLALITGKGPLRDSYMKEIARLEKNDKWEWVRCVSVWLEPEDYPVLLGSADLGVSLHTSSSGLDLPMKVVDMFGCSLPVCALDFECLDELVKDGVNGLTFKTAEELADQVEKLFSNFPDTNQLDVLRQGLQKRTRISTPSSMSDDDRSQWNDWTDNWNAFVRPVLLHDLTHTARHALNTLSEHTSSYK</sequence>
<comment type="function">
    <text evidence="11">Participates in the formation of the lipid-linked precursor oligosaccharide for N-glycosylation. Involved in assembling the dolichol-pyrophosphate-GlcNAc(2)-Man(5) intermediate on the cytoplasmic surface of the ER.</text>
</comment>
<dbReference type="PANTHER" id="PTHR13036">
    <property type="entry name" value="BETA1,4 MANNOSYLTRANSFERASE"/>
    <property type="match status" value="1"/>
</dbReference>
<evidence type="ECO:0000256" key="8">
    <source>
        <dbReference type="ARBA" id="ARBA00022824"/>
    </source>
</evidence>
<evidence type="ECO:0000256" key="11">
    <source>
        <dbReference type="ARBA" id="ARBA00024899"/>
    </source>
</evidence>
<evidence type="ECO:0000256" key="5">
    <source>
        <dbReference type="ARBA" id="ARBA00022676"/>
    </source>
</evidence>
<dbReference type="Proteomes" id="UP000663846">
    <property type="component" value="Unassembled WGS sequence"/>
</dbReference>